<keyword evidence="2" id="KW-0378">Hydrolase</keyword>
<dbReference type="Gene3D" id="3.90.79.10">
    <property type="entry name" value="Nucleoside Triphosphate Pyrophosphohydrolase"/>
    <property type="match status" value="1"/>
</dbReference>
<dbReference type="PANTHER" id="PTHR13622">
    <property type="entry name" value="THIAMIN PYROPHOSPHOKINASE"/>
    <property type="match status" value="1"/>
</dbReference>
<evidence type="ECO:0000259" key="1">
    <source>
        <dbReference type="PROSITE" id="PS51462"/>
    </source>
</evidence>
<organism evidence="2 3">
    <name type="scientific">Jimgerdemannia flammicorona</name>
    <dbReference type="NCBI Taxonomy" id="994334"/>
    <lineage>
        <taxon>Eukaryota</taxon>
        <taxon>Fungi</taxon>
        <taxon>Fungi incertae sedis</taxon>
        <taxon>Mucoromycota</taxon>
        <taxon>Mucoromycotina</taxon>
        <taxon>Endogonomycetes</taxon>
        <taxon>Endogonales</taxon>
        <taxon>Endogonaceae</taxon>
        <taxon>Jimgerdemannia</taxon>
    </lineage>
</organism>
<dbReference type="SUPFAM" id="SSF55811">
    <property type="entry name" value="Nudix"/>
    <property type="match status" value="1"/>
</dbReference>
<protein>
    <submittedName>
        <fullName evidence="2">NUDIX hydrolase domain-like protein</fullName>
    </submittedName>
</protein>
<reference evidence="2 3" key="1">
    <citation type="journal article" date="2018" name="New Phytol.">
        <title>Phylogenomics of Endogonaceae and evolution of mycorrhizas within Mucoromycota.</title>
        <authorList>
            <person name="Chang Y."/>
            <person name="Desiro A."/>
            <person name="Na H."/>
            <person name="Sandor L."/>
            <person name="Lipzen A."/>
            <person name="Clum A."/>
            <person name="Barry K."/>
            <person name="Grigoriev I.V."/>
            <person name="Martin F.M."/>
            <person name="Stajich J.E."/>
            <person name="Smith M.E."/>
            <person name="Bonito G."/>
            <person name="Spatafora J.W."/>
        </authorList>
    </citation>
    <scope>NUCLEOTIDE SEQUENCE [LARGE SCALE GENOMIC DNA]</scope>
    <source>
        <strain evidence="2 3">GMNB39</strain>
    </source>
</reference>
<dbReference type="EMBL" id="RBNI01006993">
    <property type="protein sequence ID" value="RUP45624.1"/>
    <property type="molecule type" value="Genomic_DNA"/>
</dbReference>
<evidence type="ECO:0000313" key="3">
    <source>
        <dbReference type="Proteomes" id="UP000268093"/>
    </source>
</evidence>
<dbReference type="InterPro" id="IPR031804">
    <property type="entry name" value="DUF4743"/>
</dbReference>
<gene>
    <name evidence="2" type="ORF">BC936DRAFT_147931</name>
</gene>
<dbReference type="Pfam" id="PF00293">
    <property type="entry name" value="NUDIX"/>
    <property type="match status" value="1"/>
</dbReference>
<proteinExistence type="predicted"/>
<name>A0A433D470_9FUNG</name>
<accession>A0A433D470</accession>
<evidence type="ECO:0000313" key="2">
    <source>
        <dbReference type="EMBL" id="RUP45624.1"/>
    </source>
</evidence>
<sequence>MSSFGHGCQGHGNTGHQTRLQFAASLLIINYTRSITMLIARTFLELFDQANNFPFPDQHLTADDFRDPETYCTVPFKLGDQLLGVLLPSTVAKLKEYNARQQLNPFLIGEDVIRFDERHVKGVEERTAVVRRLLEVWREERAFKCLAGWRDELYPVYGDPNNQPSTVAFVLERAAAPLFGVVQFGSQLNGYVRDPVTGEIKMWIGRRAMTKHVFPGRLDTLVGGGIPYGQTPYETMVRECAEEANIPESLAKHAKAVGVITFVYHTDMLGIFPETLYIYDLELSANVIPVPVDGEVECFYCWGMDEVKKHILAGEFYPGITLVIIDFLIRHGLLTAENEPDYVALCSRLRRKLDYAPPRYVI</sequence>
<dbReference type="Pfam" id="PF15916">
    <property type="entry name" value="DUF4743"/>
    <property type="match status" value="1"/>
</dbReference>
<dbReference type="Proteomes" id="UP000268093">
    <property type="component" value="Unassembled WGS sequence"/>
</dbReference>
<dbReference type="OrthoDB" id="10261522at2759"/>
<feature type="domain" description="Nudix hydrolase" evidence="1">
    <location>
        <begin position="183"/>
        <end position="326"/>
    </location>
</feature>
<keyword evidence="3" id="KW-1185">Reference proteome</keyword>
<dbReference type="GO" id="GO:0044715">
    <property type="term" value="F:8-oxo-dGDP phosphatase activity"/>
    <property type="evidence" value="ECO:0007669"/>
    <property type="project" value="UniProtKB-ARBA"/>
</dbReference>
<dbReference type="PROSITE" id="PS51462">
    <property type="entry name" value="NUDIX"/>
    <property type="match status" value="1"/>
</dbReference>
<dbReference type="CDD" id="cd03676">
    <property type="entry name" value="NUDIX_Tnr3_like"/>
    <property type="match status" value="1"/>
</dbReference>
<dbReference type="InterPro" id="IPR000086">
    <property type="entry name" value="NUDIX_hydrolase_dom"/>
</dbReference>
<dbReference type="AlphaFoldDB" id="A0A433D470"/>
<dbReference type="PANTHER" id="PTHR13622:SF8">
    <property type="entry name" value="THIAMIN PYROPHOSPHOKINASE 1"/>
    <property type="match status" value="1"/>
</dbReference>
<dbReference type="FunFam" id="3.90.79.10:FF:000019">
    <property type="entry name" value="Thiamin pyrophosphokinase, putative"/>
    <property type="match status" value="1"/>
</dbReference>
<dbReference type="InterPro" id="IPR015797">
    <property type="entry name" value="NUDIX_hydrolase-like_dom_sf"/>
</dbReference>
<comment type="caution">
    <text evidence="2">The sequence shown here is derived from an EMBL/GenBank/DDBJ whole genome shotgun (WGS) entry which is preliminary data.</text>
</comment>